<dbReference type="AlphaFoldDB" id="A0AAJ6YKZ3"/>
<dbReference type="PANTHER" id="PTHR13338">
    <property type="entry name" value="UPF0240 PROTEIN"/>
    <property type="match status" value="1"/>
</dbReference>
<evidence type="ECO:0000313" key="1">
    <source>
        <dbReference type="Proteomes" id="UP000695007"/>
    </source>
</evidence>
<accession>A0AAJ6YKZ3</accession>
<reference evidence="2" key="1">
    <citation type="submission" date="2025-08" db="UniProtKB">
        <authorList>
            <consortium name="RefSeq"/>
        </authorList>
    </citation>
    <scope>IDENTIFICATION</scope>
</reference>
<dbReference type="PANTHER" id="PTHR13338:SF4">
    <property type="entry name" value="NADH DEHYDROGENASE [UBIQUINONE] 1 ALPHA SUBCOMPLEX ASSEMBLY FACTOR 4"/>
    <property type="match status" value="1"/>
</dbReference>
<dbReference type="GO" id="GO:0032981">
    <property type="term" value="P:mitochondrial respiratory chain complex I assembly"/>
    <property type="evidence" value="ECO:0007669"/>
    <property type="project" value="InterPro"/>
</dbReference>
<gene>
    <name evidence="2" type="primary">LOC105363873</name>
</gene>
<evidence type="ECO:0000313" key="2">
    <source>
        <dbReference type="RefSeq" id="XP_011499977.1"/>
    </source>
</evidence>
<dbReference type="KEGG" id="csol:105363873"/>
<proteinExistence type="predicted"/>
<sequence length="161" mass="19122">MGNVSRRLSRPFKNYNIENRAHREIAKDKPKVAPSYKMKQTQINLVNELEPDYKVTSQTKNIELDNNLKKIYVKSYDNSVPDNNRSEDPERNLPKERLRPELSEFGFYESQEVVKGKISLRQAIQMIDKHSKDPIIYNSEYLAKEYYLEKKLVDYKLHIKL</sequence>
<dbReference type="Proteomes" id="UP000695007">
    <property type="component" value="Unplaced"/>
</dbReference>
<dbReference type="GO" id="GO:0005739">
    <property type="term" value="C:mitochondrion"/>
    <property type="evidence" value="ECO:0007669"/>
    <property type="project" value="TreeGrafter"/>
</dbReference>
<name>A0AAJ6YKZ3_9HYME</name>
<organism evidence="1 2">
    <name type="scientific">Ceratosolen solmsi marchali</name>
    <dbReference type="NCBI Taxonomy" id="326594"/>
    <lineage>
        <taxon>Eukaryota</taxon>
        <taxon>Metazoa</taxon>
        <taxon>Ecdysozoa</taxon>
        <taxon>Arthropoda</taxon>
        <taxon>Hexapoda</taxon>
        <taxon>Insecta</taxon>
        <taxon>Pterygota</taxon>
        <taxon>Neoptera</taxon>
        <taxon>Endopterygota</taxon>
        <taxon>Hymenoptera</taxon>
        <taxon>Apocrita</taxon>
        <taxon>Proctotrupomorpha</taxon>
        <taxon>Chalcidoidea</taxon>
        <taxon>Agaonidae</taxon>
        <taxon>Agaoninae</taxon>
        <taxon>Ceratosolen</taxon>
    </lineage>
</organism>
<protein>
    <submittedName>
        <fullName evidence="2">Protein NDUFAF4 homolog</fullName>
    </submittedName>
</protein>
<dbReference type="GeneID" id="105363873"/>
<dbReference type="Pfam" id="PF06784">
    <property type="entry name" value="UPF0240"/>
    <property type="match status" value="1"/>
</dbReference>
<dbReference type="RefSeq" id="XP_011499977.1">
    <property type="nucleotide sequence ID" value="XM_011501675.1"/>
</dbReference>
<dbReference type="InterPro" id="IPR009622">
    <property type="entry name" value="NDUFAF4"/>
</dbReference>
<keyword evidence="1" id="KW-1185">Reference proteome</keyword>